<feature type="transmembrane region" description="Helical" evidence="1">
    <location>
        <begin position="6"/>
        <end position="25"/>
    </location>
</feature>
<keyword evidence="1" id="KW-0812">Transmembrane</keyword>
<evidence type="ECO:0000256" key="1">
    <source>
        <dbReference type="SAM" id="Phobius"/>
    </source>
</evidence>
<keyword evidence="4" id="KW-1185">Reference proteome</keyword>
<accession>A0A4U6CS44</accession>
<dbReference type="Proteomes" id="UP000304900">
    <property type="component" value="Unassembled WGS sequence"/>
</dbReference>
<dbReference type="SUPFAM" id="SSF52833">
    <property type="entry name" value="Thioredoxin-like"/>
    <property type="match status" value="1"/>
</dbReference>
<dbReference type="AlphaFoldDB" id="A0A4U6CS44"/>
<keyword evidence="1" id="KW-1133">Transmembrane helix</keyword>
<dbReference type="OrthoDB" id="662072at2"/>
<name>A0A4U6CS44_9BACT</name>
<dbReference type="Gene3D" id="3.40.30.10">
    <property type="entry name" value="Glutaredoxin"/>
    <property type="match status" value="1"/>
</dbReference>
<keyword evidence="1" id="KW-0472">Membrane</keyword>
<comment type="caution">
    <text evidence="3">The sequence shown here is derived from an EMBL/GenBank/DDBJ whole genome shotgun (WGS) entry which is preliminary data.</text>
</comment>
<organism evidence="3 4">
    <name type="scientific">Dyadobacter frigoris</name>
    <dbReference type="NCBI Taxonomy" id="2576211"/>
    <lineage>
        <taxon>Bacteria</taxon>
        <taxon>Pseudomonadati</taxon>
        <taxon>Bacteroidota</taxon>
        <taxon>Cytophagia</taxon>
        <taxon>Cytophagales</taxon>
        <taxon>Spirosomataceae</taxon>
        <taxon>Dyadobacter</taxon>
    </lineage>
</organism>
<feature type="domain" description="Alkyl hydroperoxide reductase subunit C/ Thiol specific antioxidant" evidence="2">
    <location>
        <begin position="41"/>
        <end position="151"/>
    </location>
</feature>
<sequence length="173" mass="19319">MKILLRTLGIVIVISLLGFLSYGIYKKKEEKADLKKRIESLPAFSFNSLKGENVTRNDITGSPLWLIFFHSDCEYCQMQAENIGKTINANALQIWMVSPEPVDSLSAFLKKYKLNGLSHVKLLNDKHDAGYHTFGVTSSPSSFLYSSGGTLIKSYKGVVKMETVLKDLKTASF</sequence>
<protein>
    <submittedName>
        <fullName evidence="3">Peroxiredoxin family protein</fullName>
    </submittedName>
</protein>
<dbReference type="GO" id="GO:0016491">
    <property type="term" value="F:oxidoreductase activity"/>
    <property type="evidence" value="ECO:0007669"/>
    <property type="project" value="InterPro"/>
</dbReference>
<reference evidence="3 4" key="1">
    <citation type="submission" date="2019-05" db="EMBL/GenBank/DDBJ databases">
        <title>Dyadobacter AR-3-8 sp. nov., isolated from arctic soil.</title>
        <authorList>
            <person name="Chaudhary D.K."/>
        </authorList>
    </citation>
    <scope>NUCLEOTIDE SEQUENCE [LARGE SCALE GENOMIC DNA]</scope>
    <source>
        <strain evidence="3 4">AR-3-8</strain>
    </source>
</reference>
<proteinExistence type="predicted"/>
<dbReference type="InterPro" id="IPR000866">
    <property type="entry name" value="AhpC/TSA"/>
</dbReference>
<dbReference type="Pfam" id="PF00578">
    <property type="entry name" value="AhpC-TSA"/>
    <property type="match status" value="1"/>
</dbReference>
<evidence type="ECO:0000313" key="4">
    <source>
        <dbReference type="Proteomes" id="UP000304900"/>
    </source>
</evidence>
<evidence type="ECO:0000259" key="2">
    <source>
        <dbReference type="Pfam" id="PF00578"/>
    </source>
</evidence>
<gene>
    <name evidence="3" type="ORF">FDK13_30560</name>
</gene>
<dbReference type="GO" id="GO:0016209">
    <property type="term" value="F:antioxidant activity"/>
    <property type="evidence" value="ECO:0007669"/>
    <property type="project" value="InterPro"/>
</dbReference>
<dbReference type="EMBL" id="SZVO01000020">
    <property type="protein sequence ID" value="TKT87389.1"/>
    <property type="molecule type" value="Genomic_DNA"/>
</dbReference>
<evidence type="ECO:0000313" key="3">
    <source>
        <dbReference type="EMBL" id="TKT87389.1"/>
    </source>
</evidence>
<dbReference type="RefSeq" id="WP_137343817.1">
    <property type="nucleotide sequence ID" value="NZ_BSQH01000016.1"/>
</dbReference>
<dbReference type="InterPro" id="IPR036249">
    <property type="entry name" value="Thioredoxin-like_sf"/>
</dbReference>